<feature type="transmembrane region" description="Helical" evidence="7">
    <location>
        <begin position="172"/>
        <end position="190"/>
    </location>
</feature>
<comment type="subcellular location">
    <subcellularLocation>
        <location evidence="1">Cell membrane</location>
        <topology evidence="1">Multi-pass membrane protein</topology>
    </subcellularLocation>
</comment>
<dbReference type="EMBL" id="FZMP01000124">
    <property type="protein sequence ID" value="SNQ60926.1"/>
    <property type="molecule type" value="Genomic_DNA"/>
</dbReference>
<keyword evidence="4 7" id="KW-0812">Transmembrane</keyword>
<evidence type="ECO:0000313" key="9">
    <source>
        <dbReference type="Proteomes" id="UP000218615"/>
    </source>
</evidence>
<gene>
    <name evidence="8" type="ORF">MNV_210033</name>
</gene>
<dbReference type="GO" id="GO:0005886">
    <property type="term" value="C:plasma membrane"/>
    <property type="evidence" value="ECO:0007669"/>
    <property type="project" value="UniProtKB-SubCell"/>
</dbReference>
<reference evidence="9" key="1">
    <citation type="submission" date="2017-06" db="EMBL/GenBank/DDBJ databases">
        <authorList>
            <person name="Cremers G."/>
        </authorList>
    </citation>
    <scope>NUCLEOTIDE SEQUENCE [LARGE SCALE GENOMIC DNA]</scope>
</reference>
<keyword evidence="2" id="KW-1003">Cell membrane</keyword>
<dbReference type="InterPro" id="IPR000715">
    <property type="entry name" value="Glycosyl_transferase_4"/>
</dbReference>
<keyword evidence="5 7" id="KW-1133">Transmembrane helix</keyword>
<dbReference type="OrthoDB" id="34534at2157"/>
<evidence type="ECO:0000313" key="8">
    <source>
        <dbReference type="EMBL" id="SNQ60926.1"/>
    </source>
</evidence>
<feature type="transmembrane region" description="Helical" evidence="7">
    <location>
        <begin position="46"/>
        <end position="68"/>
    </location>
</feature>
<dbReference type="RefSeq" id="WP_096205475.1">
    <property type="nucleotide sequence ID" value="NZ_FZMP01000124.1"/>
</dbReference>
<dbReference type="PANTHER" id="PTHR22926:SF3">
    <property type="entry name" value="UNDECAPRENYL-PHOSPHATE ALPHA-N-ACETYLGLUCOSAMINYL 1-PHOSPHATE TRANSFERASE"/>
    <property type="match status" value="1"/>
</dbReference>
<dbReference type="PANTHER" id="PTHR22926">
    <property type="entry name" value="PHOSPHO-N-ACETYLMURAMOYL-PENTAPEPTIDE-TRANSFERASE"/>
    <property type="match status" value="1"/>
</dbReference>
<organism evidence="8 9">
    <name type="scientific">Candidatus Methanoperedens nitratireducens</name>
    <dbReference type="NCBI Taxonomy" id="1392998"/>
    <lineage>
        <taxon>Archaea</taxon>
        <taxon>Methanobacteriati</taxon>
        <taxon>Methanobacteriota</taxon>
        <taxon>Stenosarchaea group</taxon>
        <taxon>Methanomicrobia</taxon>
        <taxon>Methanosarcinales</taxon>
        <taxon>ANME-2 cluster</taxon>
        <taxon>Candidatus Methanoperedentaceae</taxon>
        <taxon>Candidatus Methanoperedens</taxon>
    </lineage>
</organism>
<dbReference type="GO" id="GO:0016780">
    <property type="term" value="F:phosphotransferase activity, for other substituted phosphate groups"/>
    <property type="evidence" value="ECO:0007669"/>
    <property type="project" value="InterPro"/>
</dbReference>
<protein>
    <submittedName>
        <fullName evidence="8">Glycosyl transferase, family 4</fullName>
    </submittedName>
</protein>
<dbReference type="GO" id="GO:0044038">
    <property type="term" value="P:cell wall macromolecule biosynthetic process"/>
    <property type="evidence" value="ECO:0007669"/>
    <property type="project" value="TreeGrafter"/>
</dbReference>
<evidence type="ECO:0000256" key="7">
    <source>
        <dbReference type="SAM" id="Phobius"/>
    </source>
</evidence>
<feature type="transmembrane region" description="Helical" evidence="7">
    <location>
        <begin position="6"/>
        <end position="25"/>
    </location>
</feature>
<accession>A0A284VNQ9</accession>
<feature type="transmembrane region" description="Helical" evidence="7">
    <location>
        <begin position="308"/>
        <end position="330"/>
    </location>
</feature>
<evidence type="ECO:0000256" key="2">
    <source>
        <dbReference type="ARBA" id="ARBA00022475"/>
    </source>
</evidence>
<evidence type="ECO:0000256" key="4">
    <source>
        <dbReference type="ARBA" id="ARBA00022692"/>
    </source>
</evidence>
<keyword evidence="6 7" id="KW-0472">Membrane</keyword>
<feature type="transmembrane region" description="Helical" evidence="7">
    <location>
        <begin position="136"/>
        <end position="160"/>
    </location>
</feature>
<dbReference type="AlphaFoldDB" id="A0A284VNQ9"/>
<evidence type="ECO:0000256" key="3">
    <source>
        <dbReference type="ARBA" id="ARBA00022679"/>
    </source>
</evidence>
<keyword evidence="3 8" id="KW-0808">Transferase</keyword>
<evidence type="ECO:0000256" key="1">
    <source>
        <dbReference type="ARBA" id="ARBA00004651"/>
    </source>
</evidence>
<dbReference type="CDD" id="cd06856">
    <property type="entry name" value="GT_GPT_archaea"/>
    <property type="match status" value="1"/>
</dbReference>
<evidence type="ECO:0000256" key="6">
    <source>
        <dbReference type="ARBA" id="ARBA00023136"/>
    </source>
</evidence>
<dbReference type="Pfam" id="PF00953">
    <property type="entry name" value="Glycos_transf_4"/>
    <property type="match status" value="1"/>
</dbReference>
<dbReference type="GO" id="GO:0071555">
    <property type="term" value="P:cell wall organization"/>
    <property type="evidence" value="ECO:0007669"/>
    <property type="project" value="TreeGrafter"/>
</dbReference>
<feature type="transmembrane region" description="Helical" evidence="7">
    <location>
        <begin position="196"/>
        <end position="214"/>
    </location>
</feature>
<name>A0A284VNQ9_9EURY</name>
<feature type="transmembrane region" description="Helical" evidence="7">
    <location>
        <begin position="80"/>
        <end position="102"/>
    </location>
</feature>
<keyword evidence="9" id="KW-1185">Reference proteome</keyword>
<evidence type="ECO:0000256" key="5">
    <source>
        <dbReference type="ARBA" id="ARBA00022989"/>
    </source>
</evidence>
<dbReference type="Proteomes" id="UP000218615">
    <property type="component" value="Unassembled WGS sequence"/>
</dbReference>
<proteinExistence type="predicted"/>
<sequence length="332" mass="36715">MPFKLFILLSLISFTTCFLILPGWIRRAETRRFVGRDLHKKDQREVAEMGGIVVIFSAVLAILVYIAFDTFYYSNSNSITEVLAVVASILIATIIGMTDDMLGWRIGLRQREKVLLTFLIPLPLAVINAGESEMTFPFLGTLSIGLLYPLLIVPVGMIGASNAFNMLAGYNGLEAGMGIITLSTLGLIAYSTENTVATVIAVTTISALVALLYYNKYPAKVFPGDTLTYPIGAIVAIVAIIGNMEKSAAMLFFLYYIEFLLKARGKLNPKWTSKLLDDGSLAVRDKVYSIPHITILLLRKIKGKAYEYEVVSVVLFFQAVIALYTLYSFYHP</sequence>